<evidence type="ECO:0000313" key="2">
    <source>
        <dbReference type="EMBL" id="ECK5213895.1"/>
    </source>
</evidence>
<accession>A0A5Y5T9R9</accession>
<gene>
    <name evidence="2" type="ORF">FRL26_09390</name>
</gene>
<keyword evidence="1" id="KW-0472">Membrane</keyword>
<comment type="caution">
    <text evidence="2">The sequence shown here is derived from an EMBL/GenBank/DDBJ whole genome shotgun (WGS) entry which is preliminary data.</text>
</comment>
<sequence length="187" mass="21611">MIKFFFISFLRIILWGCAVCCIGFALLLFISPGFALWQVCFATIGVLTIIGLRKTLALRKSKNDKFIKHFYCDIFQPQNNFTMKRLDIGHYLGIDTDTGNILMISRLEKIFKGDNCINLMGYRRNGSVLTLKFSNLTFPFFKAYFGSELECTEYCHRLDVLLSAQYRPTKESNIDFDTFVKNKLQTA</sequence>
<organism evidence="2">
    <name type="scientific">Salmonella enterica</name>
    <name type="common">Salmonella choleraesuis</name>
    <dbReference type="NCBI Taxonomy" id="28901"/>
    <lineage>
        <taxon>Bacteria</taxon>
        <taxon>Pseudomonadati</taxon>
        <taxon>Pseudomonadota</taxon>
        <taxon>Gammaproteobacteria</taxon>
        <taxon>Enterobacterales</taxon>
        <taxon>Enterobacteriaceae</taxon>
        <taxon>Salmonella</taxon>
    </lineage>
</organism>
<keyword evidence="1" id="KW-0812">Transmembrane</keyword>
<evidence type="ECO:0000256" key="1">
    <source>
        <dbReference type="SAM" id="Phobius"/>
    </source>
</evidence>
<protein>
    <submittedName>
        <fullName evidence="2">Uncharacterized protein</fullName>
    </submittedName>
</protein>
<name>A0A5Y5T9R9_SALER</name>
<reference evidence="2" key="1">
    <citation type="submission" date="2019-08" db="EMBL/GenBank/DDBJ databases">
        <authorList>
            <consortium name="PulseNet: The National Subtyping Network for Foodborne Disease Surveillance"/>
            <person name="Tarr C.L."/>
            <person name="Trees E."/>
            <person name="Katz L.S."/>
            <person name="Carleton-Romer H.A."/>
            <person name="Stroika S."/>
            <person name="Kucerova Z."/>
            <person name="Roache K.F."/>
            <person name="Sabol A.L."/>
            <person name="Besser J."/>
            <person name="Gerner-Smidt P."/>
        </authorList>
    </citation>
    <scope>NUCLEOTIDE SEQUENCE</scope>
    <source>
        <strain evidence="2">PNUSAS086289</strain>
    </source>
</reference>
<proteinExistence type="predicted"/>
<feature type="transmembrane region" description="Helical" evidence="1">
    <location>
        <begin position="36"/>
        <end position="52"/>
    </location>
</feature>
<feature type="transmembrane region" description="Helical" evidence="1">
    <location>
        <begin position="12"/>
        <end position="30"/>
    </location>
</feature>
<dbReference type="EMBL" id="AAJCCP010000007">
    <property type="protein sequence ID" value="ECK5213895.1"/>
    <property type="molecule type" value="Genomic_DNA"/>
</dbReference>
<dbReference type="AlphaFoldDB" id="A0A5Y5T9R9"/>
<keyword evidence="1" id="KW-1133">Transmembrane helix</keyword>